<proteinExistence type="predicted"/>
<accession>A0A2T1ECY0</accession>
<dbReference type="AlphaFoldDB" id="A0A2T1ECY0"/>
<keyword evidence="2" id="KW-1185">Reference proteome</keyword>
<comment type="caution">
    <text evidence="1">The sequence shown here is derived from an EMBL/GenBank/DDBJ whole genome shotgun (WGS) entry which is preliminary data.</text>
</comment>
<reference evidence="1 2" key="2">
    <citation type="submission" date="2018-03" db="EMBL/GenBank/DDBJ databases">
        <title>The ancient ancestry and fast evolution of plastids.</title>
        <authorList>
            <person name="Moore K.R."/>
            <person name="Magnabosco C."/>
            <person name="Momper L."/>
            <person name="Gold D.A."/>
            <person name="Bosak T."/>
            <person name="Fournier G.P."/>
        </authorList>
    </citation>
    <scope>NUCLEOTIDE SEQUENCE [LARGE SCALE GENOMIC DNA]</scope>
    <source>
        <strain evidence="1 2">ULC18</strain>
    </source>
</reference>
<evidence type="ECO:0000313" key="2">
    <source>
        <dbReference type="Proteomes" id="UP000239576"/>
    </source>
</evidence>
<dbReference type="Proteomes" id="UP000239576">
    <property type="component" value="Unassembled WGS sequence"/>
</dbReference>
<dbReference type="EMBL" id="PVWK01000051">
    <property type="protein sequence ID" value="PSB30543.1"/>
    <property type="molecule type" value="Genomic_DNA"/>
</dbReference>
<name>A0A2T1ECY0_9CYAN</name>
<organism evidence="1 2">
    <name type="scientific">Stenomitos frigidus ULC18</name>
    <dbReference type="NCBI Taxonomy" id="2107698"/>
    <lineage>
        <taxon>Bacteria</taxon>
        <taxon>Bacillati</taxon>
        <taxon>Cyanobacteriota</taxon>
        <taxon>Cyanophyceae</taxon>
        <taxon>Leptolyngbyales</taxon>
        <taxon>Leptolyngbyaceae</taxon>
        <taxon>Stenomitos</taxon>
    </lineage>
</organism>
<gene>
    <name evidence="1" type="ORF">C7B82_08845</name>
</gene>
<protein>
    <submittedName>
        <fullName evidence="1">Uncharacterized protein</fullName>
    </submittedName>
</protein>
<evidence type="ECO:0000313" key="1">
    <source>
        <dbReference type="EMBL" id="PSB30543.1"/>
    </source>
</evidence>
<sequence>MPYFLQEHKNILEAWVNSLPEISLTYLTVLVSNFVKAKAQVEALCLPLQDIALASELHSFQAILA</sequence>
<reference evidence="2" key="1">
    <citation type="submission" date="2018-02" db="EMBL/GenBank/DDBJ databases">
        <authorList>
            <person name="Moore K."/>
            <person name="Momper L."/>
        </authorList>
    </citation>
    <scope>NUCLEOTIDE SEQUENCE [LARGE SCALE GENOMIC DNA]</scope>
    <source>
        <strain evidence="2">ULC18</strain>
    </source>
</reference>